<dbReference type="SUPFAM" id="SSF56281">
    <property type="entry name" value="Metallo-hydrolase/oxidoreductase"/>
    <property type="match status" value="1"/>
</dbReference>
<protein>
    <recommendedName>
        <fullName evidence="3">Metallo-beta-lactamase domain-containing protein</fullName>
    </recommendedName>
</protein>
<sequence length="438" mass="47512">MYIKVTGLYIGQGMSNLVEVYENKADATAANPVFKGLVLIDCGTFGKDGKPAHAPNEPDRPIALNYIERKIRQNNGALSALVLSHLDQDHINKIIRLTGERQDGPLQRIGTVLIGGTAKKFNAKKNVFTGGAGVAGLSSIARKMAVALKKICNNIRIFSVIDGYVQKDCNFLDFKGTTGNQDELRFRILANRSLPALKNGDDLYINGNSAVIVAEYIHPQGGHFAFLFTGDATDDTFAYMNKRLDKFSAKYTFLNAAKKVLMLPHHGAVRTACPDGKMTNRDTLADQLAQATTFADTVAATHVFASAHYNAKRFSHPNMDVFDIFSAHADAAANHENFGFRVRLDGGGVPIPAPAGGFPSYGLFTIDSTKAAYTAHTIITRTQPRPPDPPFSKPLVSYTSAKGGAFRITNLPAADHQFYSLISEVENGVFNSVISQIL</sequence>
<comment type="caution">
    <text evidence="1">The sequence shown here is derived from an EMBL/GenBank/DDBJ whole genome shotgun (WGS) entry which is preliminary data.</text>
</comment>
<organism evidence="1 2">
    <name type="scientific">Hominibacterium faecale</name>
    <dbReference type="NCBI Taxonomy" id="2839743"/>
    <lineage>
        <taxon>Bacteria</taxon>
        <taxon>Bacillati</taxon>
        <taxon>Bacillota</taxon>
        <taxon>Clostridia</taxon>
        <taxon>Peptostreptococcales</taxon>
        <taxon>Anaerovoracaceae</taxon>
        <taxon>Hominibacterium</taxon>
    </lineage>
</organism>
<dbReference type="InterPro" id="IPR036866">
    <property type="entry name" value="RibonucZ/Hydroxyglut_hydro"/>
</dbReference>
<keyword evidence="2" id="KW-1185">Reference proteome</keyword>
<name>A0A9J6QU32_9FIRM</name>
<dbReference type="Proteomes" id="UP001065549">
    <property type="component" value="Unassembled WGS sequence"/>
</dbReference>
<dbReference type="AlphaFoldDB" id="A0A9J6QU32"/>
<proteinExistence type="predicted"/>
<gene>
    <name evidence="1" type="ORF">OBO34_07625</name>
</gene>
<dbReference type="EMBL" id="JAOSHN010000003">
    <property type="protein sequence ID" value="MCU7378223.1"/>
    <property type="molecule type" value="Genomic_DNA"/>
</dbReference>
<evidence type="ECO:0000313" key="2">
    <source>
        <dbReference type="Proteomes" id="UP001065549"/>
    </source>
</evidence>
<dbReference type="RefSeq" id="WP_253019800.1">
    <property type="nucleotide sequence ID" value="NZ_JAOSHN010000003.1"/>
</dbReference>
<evidence type="ECO:0000313" key="1">
    <source>
        <dbReference type="EMBL" id="MCU7378223.1"/>
    </source>
</evidence>
<accession>A0A9J6QU32</accession>
<reference evidence="1" key="1">
    <citation type="submission" date="2022-09" db="EMBL/GenBank/DDBJ databases">
        <title>Culturomic study of gut microbiota in children with autism spectrum disorder.</title>
        <authorList>
            <person name="Efimov B.A."/>
            <person name="Chaplin A.V."/>
            <person name="Sokolova S.R."/>
            <person name="Pikina A.P."/>
            <person name="Korzhanova M."/>
            <person name="Belova V."/>
            <person name="Korostin D."/>
        </authorList>
    </citation>
    <scope>NUCLEOTIDE SEQUENCE</scope>
    <source>
        <strain evidence="1">ASD5510</strain>
    </source>
</reference>
<dbReference type="Gene3D" id="3.60.15.10">
    <property type="entry name" value="Ribonuclease Z/Hydroxyacylglutathione hydrolase-like"/>
    <property type="match status" value="1"/>
</dbReference>
<evidence type="ECO:0008006" key="3">
    <source>
        <dbReference type="Google" id="ProtNLM"/>
    </source>
</evidence>